<feature type="chain" id="PRO_5043336636" evidence="2">
    <location>
        <begin position="18"/>
        <end position="393"/>
    </location>
</feature>
<feature type="signal peptide" evidence="2">
    <location>
        <begin position="1"/>
        <end position="17"/>
    </location>
</feature>
<keyword evidence="2" id="KW-0732">Signal</keyword>
<protein>
    <submittedName>
        <fullName evidence="3">Uncharacterized protein</fullName>
    </submittedName>
</protein>
<comment type="caution">
    <text evidence="3">The sequence shown here is derived from an EMBL/GenBank/DDBJ whole genome shotgun (WGS) entry which is preliminary data.</text>
</comment>
<dbReference type="AlphaFoldDB" id="A0AAU9U7J4"/>
<evidence type="ECO:0000256" key="2">
    <source>
        <dbReference type="SAM" id="SignalP"/>
    </source>
</evidence>
<proteinExistence type="predicted"/>
<accession>A0AAU9U7J4</accession>
<feature type="coiled-coil region" evidence="1">
    <location>
        <begin position="75"/>
        <end position="102"/>
    </location>
</feature>
<gene>
    <name evidence="3" type="ORF">EEDITHA_LOCUS9403</name>
</gene>
<dbReference type="Proteomes" id="UP001153954">
    <property type="component" value="Unassembled WGS sequence"/>
</dbReference>
<keyword evidence="4" id="KW-1185">Reference proteome</keyword>
<sequence length="393" mass="45090">MGPFYFVLALLIQNSYTETVDKAENNVIETREILKVKPESDDLLQKGAESGSKDWMDMFIGSNSNIFPTSSSAMMAQATFSNKSAEEQLEDIKNMAEQITKCIQNEMANLLSYAISITDKDQEDNKLRKKRSTETPMDSTQLVMRLLKHIKSNNEYQNIAIEKMMSAQEIADKFGIEFNPDPEILSELALATNVQAKEMSGILKDACDLKNVTQKEESTRFIDHEKDNSLHTLVDCAERKQPVQLISSYDYPTNKGNDNSFSHYNYYYNNPHESQIPAPPSHHHHKEPVSSRPNFYDYISFNPNQEYLPYCSVEPVSSILYSVDEPELPDLPELVGEEFEETISSKIYIDHEEEPGMASVNHVMTYTISEKSHFRTPEIESLPQQMQYYFFLM</sequence>
<evidence type="ECO:0000313" key="3">
    <source>
        <dbReference type="EMBL" id="CAH2093772.1"/>
    </source>
</evidence>
<reference evidence="3" key="1">
    <citation type="submission" date="2022-03" db="EMBL/GenBank/DDBJ databases">
        <authorList>
            <person name="Tunstrom K."/>
        </authorList>
    </citation>
    <scope>NUCLEOTIDE SEQUENCE</scope>
</reference>
<evidence type="ECO:0000313" key="4">
    <source>
        <dbReference type="Proteomes" id="UP001153954"/>
    </source>
</evidence>
<dbReference type="EMBL" id="CAKOGL010000013">
    <property type="protein sequence ID" value="CAH2093772.1"/>
    <property type="molecule type" value="Genomic_DNA"/>
</dbReference>
<organism evidence="3 4">
    <name type="scientific">Euphydryas editha</name>
    <name type="common">Edith's checkerspot</name>
    <dbReference type="NCBI Taxonomy" id="104508"/>
    <lineage>
        <taxon>Eukaryota</taxon>
        <taxon>Metazoa</taxon>
        <taxon>Ecdysozoa</taxon>
        <taxon>Arthropoda</taxon>
        <taxon>Hexapoda</taxon>
        <taxon>Insecta</taxon>
        <taxon>Pterygota</taxon>
        <taxon>Neoptera</taxon>
        <taxon>Endopterygota</taxon>
        <taxon>Lepidoptera</taxon>
        <taxon>Glossata</taxon>
        <taxon>Ditrysia</taxon>
        <taxon>Papilionoidea</taxon>
        <taxon>Nymphalidae</taxon>
        <taxon>Nymphalinae</taxon>
        <taxon>Euphydryas</taxon>
    </lineage>
</organism>
<keyword evidence="1" id="KW-0175">Coiled coil</keyword>
<name>A0AAU9U7J4_EUPED</name>
<evidence type="ECO:0000256" key="1">
    <source>
        <dbReference type="SAM" id="Coils"/>
    </source>
</evidence>